<dbReference type="PIRSF" id="PIRSF011396">
    <property type="entry name" value="Trp_halogenase"/>
    <property type="match status" value="1"/>
</dbReference>
<proteinExistence type="predicted"/>
<organism evidence="3 4">
    <name type="scientific">Marisediminitalea aggregata</name>
    <dbReference type="NCBI Taxonomy" id="634436"/>
    <lineage>
        <taxon>Bacteria</taxon>
        <taxon>Pseudomonadati</taxon>
        <taxon>Pseudomonadota</taxon>
        <taxon>Gammaproteobacteria</taxon>
        <taxon>Alteromonadales</taxon>
        <taxon>Alteromonadaceae</taxon>
        <taxon>Marisediminitalea</taxon>
    </lineage>
</organism>
<dbReference type="Proteomes" id="UP000184520">
    <property type="component" value="Unassembled WGS sequence"/>
</dbReference>
<feature type="binding site" evidence="2">
    <location>
        <begin position="17"/>
        <end position="20"/>
    </location>
    <ligand>
        <name>FAD</name>
        <dbReference type="ChEBI" id="CHEBI:57692"/>
    </ligand>
</feature>
<feature type="active site" evidence="1">
    <location>
        <position position="83"/>
    </location>
</feature>
<dbReference type="InterPro" id="IPR006905">
    <property type="entry name" value="Flavin_halogenase"/>
</dbReference>
<keyword evidence="4" id="KW-1185">Reference proteome</keyword>
<dbReference type="STRING" id="634436.SAMN05216361_0449"/>
<dbReference type="EMBL" id="FQWD01000001">
    <property type="protein sequence ID" value="SHF80214.1"/>
    <property type="molecule type" value="Genomic_DNA"/>
</dbReference>
<dbReference type="GO" id="GO:0004497">
    <property type="term" value="F:monooxygenase activity"/>
    <property type="evidence" value="ECO:0007669"/>
    <property type="project" value="InterPro"/>
</dbReference>
<sequence length="514" mass="57698">MKDSTPNILKQITIVGGGSAGWMTAAALSRMLPTGDVKITLVESEQIGTIGVGEATIPDMINFNKLLGISESEFIKATNGTFKLGIEFNDWGKLGDSYFHPFGGHGVDMNGVDFHQYWLHTLAAGNTCDLEDYSICAVAAKQNKFVLPEQNPNSVLSHLRYAYHFDATAYAAYLRKYAEQRGVKRIEGKIASVQQHTDTGNIAGLTLEDGTTVGGELFFDCSGFRSLLLGDTLGVKFRDWSHWLPCNTAQTVATEQTDKVLPFTRSTAKTAGWQWRIPTQQRVGNGHIYCDRFMGHDLARQILLDGLDSKPISEVRTIQFKTGCQEAFWEKNCIGIGLSAGFLEPLESTSLFLIQQGISRFISLYPDAGLHPVIRNEYNRLMTREFEQVRDFIILHYKATTRDDSPFWRYVRDMEIPDSLTHKMTLFQQGGRVFRDDHELFTRSSWVAVMVGQGIFPKTFDPILANIPVADIQRSLNSMKQAMEQSVARLPDHAMFIEKYTAMQPNPTFSMGRQ</sequence>
<dbReference type="PANTHER" id="PTHR43747:SF4">
    <property type="entry name" value="FLAVIN-DEPENDENT TRYPTOPHAN HALOGENASE"/>
    <property type="match status" value="1"/>
</dbReference>
<dbReference type="GO" id="GO:0000166">
    <property type="term" value="F:nucleotide binding"/>
    <property type="evidence" value="ECO:0007669"/>
    <property type="project" value="UniProtKB-KW"/>
</dbReference>
<feature type="binding site" evidence="2">
    <location>
        <position position="338"/>
    </location>
    <ligand>
        <name>FAD</name>
        <dbReference type="ChEBI" id="CHEBI:57692"/>
    </ligand>
</feature>
<feature type="binding site" evidence="2">
    <location>
        <position position="83"/>
    </location>
    <ligand>
        <name>7-chloro-L-tryptophan</name>
        <dbReference type="ChEBI" id="CHEBI:58713"/>
    </ligand>
</feature>
<dbReference type="InterPro" id="IPR050816">
    <property type="entry name" value="Flavin-dep_Halogenase_NPB"/>
</dbReference>
<gene>
    <name evidence="3" type="ORF">SAMN05216361_0449</name>
</gene>
<dbReference type="Pfam" id="PF04820">
    <property type="entry name" value="Trp_halogenase"/>
    <property type="match status" value="1"/>
</dbReference>
<dbReference type="RefSeq" id="WP_073317155.1">
    <property type="nucleotide sequence ID" value="NZ_FQWD01000001.1"/>
</dbReference>
<keyword evidence="2" id="KW-0285">Flavoprotein</keyword>
<dbReference type="SUPFAM" id="SSF51905">
    <property type="entry name" value="FAD/NAD(P)-binding domain"/>
    <property type="match status" value="1"/>
</dbReference>
<evidence type="ECO:0000256" key="1">
    <source>
        <dbReference type="PIRSR" id="PIRSR011396-1"/>
    </source>
</evidence>
<dbReference type="PANTHER" id="PTHR43747">
    <property type="entry name" value="FAD-BINDING PROTEIN"/>
    <property type="match status" value="1"/>
</dbReference>
<evidence type="ECO:0000313" key="3">
    <source>
        <dbReference type="EMBL" id="SHF80214.1"/>
    </source>
</evidence>
<evidence type="ECO:0000313" key="4">
    <source>
        <dbReference type="Proteomes" id="UP000184520"/>
    </source>
</evidence>
<dbReference type="InterPro" id="IPR036188">
    <property type="entry name" value="FAD/NAD-bd_sf"/>
</dbReference>
<protein>
    <submittedName>
        <fullName evidence="3">Tryptophan halogenase</fullName>
    </submittedName>
</protein>
<dbReference type="InterPro" id="IPR033856">
    <property type="entry name" value="Trp_halogen"/>
</dbReference>
<reference evidence="4" key="1">
    <citation type="submission" date="2016-11" db="EMBL/GenBank/DDBJ databases">
        <authorList>
            <person name="Varghese N."/>
            <person name="Submissions S."/>
        </authorList>
    </citation>
    <scope>NUCLEOTIDE SEQUENCE [LARGE SCALE GENOMIC DNA]</scope>
    <source>
        <strain evidence="4">CGMCC 1.8995</strain>
    </source>
</reference>
<feature type="binding site" evidence="2">
    <location>
        <position position="347"/>
    </location>
    <ligand>
        <name>L-tryptophan</name>
        <dbReference type="ChEBI" id="CHEBI:57912"/>
    </ligand>
</feature>
<evidence type="ECO:0000256" key="2">
    <source>
        <dbReference type="PIRSR" id="PIRSR011396-2"/>
    </source>
</evidence>
<keyword evidence="2" id="KW-0274">FAD</keyword>
<accession>A0A1M5EM33</accession>
<dbReference type="OrthoDB" id="7178350at2"/>
<dbReference type="AlphaFoldDB" id="A0A1M5EM33"/>
<keyword evidence="2" id="KW-0547">Nucleotide-binding</keyword>
<dbReference type="Gene3D" id="3.50.50.60">
    <property type="entry name" value="FAD/NAD(P)-binding domain"/>
    <property type="match status" value="1"/>
</dbReference>
<name>A0A1M5EM33_9ALTE</name>